<evidence type="ECO:0000313" key="4">
    <source>
        <dbReference type="Proteomes" id="UP001190700"/>
    </source>
</evidence>
<reference evidence="3 4" key="1">
    <citation type="journal article" date="2015" name="Genome Biol. Evol.">
        <title>Comparative Genomics of a Bacterivorous Green Alga Reveals Evolutionary Causalities and Consequences of Phago-Mixotrophic Mode of Nutrition.</title>
        <authorList>
            <person name="Burns J.A."/>
            <person name="Paasch A."/>
            <person name="Narechania A."/>
            <person name="Kim E."/>
        </authorList>
    </citation>
    <scope>NUCLEOTIDE SEQUENCE [LARGE SCALE GENOMIC DNA]</scope>
    <source>
        <strain evidence="3 4">PLY_AMNH</strain>
    </source>
</reference>
<gene>
    <name evidence="3" type="ORF">CYMTET_17859</name>
</gene>
<feature type="region of interest" description="Disordered" evidence="2">
    <location>
        <begin position="444"/>
        <end position="471"/>
    </location>
</feature>
<evidence type="ECO:0000256" key="1">
    <source>
        <dbReference type="ARBA" id="ARBA00022729"/>
    </source>
</evidence>
<keyword evidence="4" id="KW-1185">Reference proteome</keyword>
<name>A0AAE0G979_9CHLO</name>
<keyword evidence="1" id="KW-0732">Signal</keyword>
<comment type="caution">
    <text evidence="3">The sequence shown here is derived from an EMBL/GenBank/DDBJ whole genome shotgun (WGS) entry which is preliminary data.</text>
</comment>
<evidence type="ECO:0000256" key="2">
    <source>
        <dbReference type="SAM" id="MobiDB-lite"/>
    </source>
</evidence>
<dbReference type="AlphaFoldDB" id="A0AAE0G979"/>
<dbReference type="PANTHER" id="PTHR30222">
    <property type="entry name" value="SPERMIDINE/PUTRESCINE-BINDING PERIPLASMIC PROTEIN"/>
    <property type="match status" value="1"/>
</dbReference>
<dbReference type="PANTHER" id="PTHR30222:SF17">
    <property type="entry name" value="SPERMIDINE_PUTRESCINE-BINDING PERIPLASMIC PROTEIN"/>
    <property type="match status" value="1"/>
</dbReference>
<evidence type="ECO:0000313" key="3">
    <source>
        <dbReference type="EMBL" id="KAK3273929.1"/>
    </source>
</evidence>
<organism evidence="3 4">
    <name type="scientific">Cymbomonas tetramitiformis</name>
    <dbReference type="NCBI Taxonomy" id="36881"/>
    <lineage>
        <taxon>Eukaryota</taxon>
        <taxon>Viridiplantae</taxon>
        <taxon>Chlorophyta</taxon>
        <taxon>Pyramimonadophyceae</taxon>
        <taxon>Pyramimonadales</taxon>
        <taxon>Pyramimonadaceae</taxon>
        <taxon>Cymbomonas</taxon>
    </lineage>
</organism>
<proteinExistence type="predicted"/>
<sequence>MCPTPPKSCRTLRRRLPIRSEKSIEEAHTQHCRNASVKAGSPEDGHHGSFLQSESHRRDFVTGSVASTAAALCSPAEALVTMPHPEGEDEIIMAYELAVPLRVTALKGSMPSGWAADFRTTQGKNARVDVKQEPQLMNIYENLELWAGAGAPRKGSKRRGRKTAEQVSDAVTLGDSWLSPAIQNGLLQPIPNARHSSWWGDLSPRWQELVTRDSSGRLDPSGEVWAVPYRWGCTMFAYRQDKLKQRRIAPPTDWADLWRPEFRGRIAMVNAPREVLGAVFKRSGMSYNPDHLGAQSVGASQESCLHGHPTVPALSTAPFAAGQVEDSLQELMAQVKVFSNMISFKALDAGEVWVVVAWSGEVLAAAKRSPKLGVSVPTSGTSLWADLWAIPSGRSSTQDGMGPSPLLDQWLEYTLQPTRLPSDNGLQGGAAPLLLPEATSVVNKSRRHVATEREEQRSALDTAGRHMQHNPRKLVEGEMPAKEILERSEFLLPVPAQVATQYRLLLQ</sequence>
<dbReference type="Pfam" id="PF13343">
    <property type="entry name" value="SBP_bac_6"/>
    <property type="match status" value="1"/>
</dbReference>
<dbReference type="Proteomes" id="UP001190700">
    <property type="component" value="Unassembled WGS sequence"/>
</dbReference>
<protein>
    <submittedName>
        <fullName evidence="3">Uncharacterized protein</fullName>
    </submittedName>
</protein>
<dbReference type="EMBL" id="LGRX02008123">
    <property type="protein sequence ID" value="KAK3273929.1"/>
    <property type="molecule type" value="Genomic_DNA"/>
</dbReference>
<accession>A0AAE0G979</accession>
<feature type="compositionally biased region" description="Basic and acidic residues" evidence="2">
    <location>
        <begin position="449"/>
        <end position="458"/>
    </location>
</feature>
<dbReference type="SUPFAM" id="SSF53850">
    <property type="entry name" value="Periplasmic binding protein-like II"/>
    <property type="match status" value="1"/>
</dbReference>
<dbReference type="Gene3D" id="3.40.190.10">
    <property type="entry name" value="Periplasmic binding protein-like II"/>
    <property type="match status" value="1"/>
</dbReference>